<dbReference type="InterPro" id="IPR036047">
    <property type="entry name" value="F-box-like_dom_sf"/>
</dbReference>
<dbReference type="Gene3D" id="1.20.1280.50">
    <property type="match status" value="1"/>
</dbReference>
<name>A0AAD8T5L5_LOLMU</name>
<keyword evidence="3" id="KW-1185">Reference proteome</keyword>
<dbReference type="SUPFAM" id="SSF81383">
    <property type="entry name" value="F-box domain"/>
    <property type="match status" value="1"/>
</dbReference>
<comment type="caution">
    <text evidence="2">The sequence shown here is derived from an EMBL/GenBank/DDBJ whole genome shotgun (WGS) entry which is preliminary data.</text>
</comment>
<proteinExistence type="predicted"/>
<dbReference type="Proteomes" id="UP001231189">
    <property type="component" value="Unassembled WGS sequence"/>
</dbReference>
<reference evidence="2" key="1">
    <citation type="submission" date="2023-07" db="EMBL/GenBank/DDBJ databases">
        <title>A chromosome-level genome assembly of Lolium multiflorum.</title>
        <authorList>
            <person name="Chen Y."/>
            <person name="Copetti D."/>
            <person name="Kolliker R."/>
            <person name="Studer B."/>
        </authorList>
    </citation>
    <scope>NUCLEOTIDE SEQUENCE</scope>
    <source>
        <strain evidence="2">02402/16</strain>
        <tissue evidence="2">Leaf</tissue>
    </source>
</reference>
<evidence type="ECO:0000313" key="2">
    <source>
        <dbReference type="EMBL" id="KAK1669779.1"/>
    </source>
</evidence>
<dbReference type="SMART" id="SM00256">
    <property type="entry name" value="FBOX"/>
    <property type="match status" value="1"/>
</dbReference>
<evidence type="ECO:0000313" key="3">
    <source>
        <dbReference type="Proteomes" id="UP001231189"/>
    </source>
</evidence>
<dbReference type="InterPro" id="IPR001810">
    <property type="entry name" value="F-box_dom"/>
</dbReference>
<dbReference type="Pfam" id="PF12937">
    <property type="entry name" value="F-box-like"/>
    <property type="match status" value="1"/>
</dbReference>
<gene>
    <name evidence="2" type="ORF">QYE76_057938</name>
</gene>
<dbReference type="PANTHER" id="PTHR32133">
    <property type="entry name" value="OS07G0120400 PROTEIN"/>
    <property type="match status" value="1"/>
</dbReference>
<sequence length="294" mass="33327">MGTFGACVGARDEFDLVACRHDNQIVETCDQIVCLRVFHFDGAAMTTSLPEELHLEILKRLLPSPQVLARASAVCKEWHRVVNDPGFLHELYRARGGAPVTLGFFHNFDDLHRRFVHVDAAGPAKFAFDSIDHKKRKWQFFDCRHGRVLLHDNWDRFLVWQPMTGDHHLVSYEGPFSIGGRHTGVALTCECAADDGGDDRGTPCNSSHFRLAVVSNHMRTDCLRASVFSSVTRKWTASPVLPLANQIRPEPCVIVGRTLYQPLLDYLVLEFDMDKRTLRASLICSVYFRPVKHE</sequence>
<evidence type="ECO:0000259" key="1">
    <source>
        <dbReference type="PROSITE" id="PS50181"/>
    </source>
</evidence>
<feature type="domain" description="F-box" evidence="1">
    <location>
        <begin position="43"/>
        <end position="95"/>
    </location>
</feature>
<organism evidence="2 3">
    <name type="scientific">Lolium multiflorum</name>
    <name type="common">Italian ryegrass</name>
    <name type="synonym">Lolium perenne subsp. multiflorum</name>
    <dbReference type="NCBI Taxonomy" id="4521"/>
    <lineage>
        <taxon>Eukaryota</taxon>
        <taxon>Viridiplantae</taxon>
        <taxon>Streptophyta</taxon>
        <taxon>Embryophyta</taxon>
        <taxon>Tracheophyta</taxon>
        <taxon>Spermatophyta</taxon>
        <taxon>Magnoliopsida</taxon>
        <taxon>Liliopsida</taxon>
        <taxon>Poales</taxon>
        <taxon>Poaceae</taxon>
        <taxon>BOP clade</taxon>
        <taxon>Pooideae</taxon>
        <taxon>Poodae</taxon>
        <taxon>Poeae</taxon>
        <taxon>Poeae Chloroplast Group 2 (Poeae type)</taxon>
        <taxon>Loliodinae</taxon>
        <taxon>Loliinae</taxon>
        <taxon>Lolium</taxon>
    </lineage>
</organism>
<accession>A0AAD8T5L5</accession>
<dbReference type="PROSITE" id="PS50181">
    <property type="entry name" value="FBOX"/>
    <property type="match status" value="1"/>
</dbReference>
<dbReference type="EMBL" id="JAUUTY010000003">
    <property type="protein sequence ID" value="KAK1669779.1"/>
    <property type="molecule type" value="Genomic_DNA"/>
</dbReference>
<dbReference type="AlphaFoldDB" id="A0AAD8T5L5"/>
<protein>
    <recommendedName>
        <fullName evidence="1">F-box domain-containing protein</fullName>
    </recommendedName>
</protein>
<dbReference type="PANTHER" id="PTHR32133:SF383">
    <property type="entry name" value="OS10G0144800 PROTEIN"/>
    <property type="match status" value="1"/>
</dbReference>